<evidence type="ECO:0000256" key="1">
    <source>
        <dbReference type="SAM" id="MobiDB-lite"/>
    </source>
</evidence>
<sequence length="60" mass="6679">MALFNRGMVFIGLAQIIELLQKNLEATLALHEPHSQLPVPQPQKNEKATVEAPREPLPPL</sequence>
<proteinExistence type="predicted"/>
<gene>
    <name evidence="2" type="ORF">KTH90_14120</name>
</gene>
<accession>A0ABS6K9H7</accession>
<comment type="caution">
    <text evidence="2">The sequence shown here is derived from an EMBL/GenBank/DDBJ whole genome shotgun (WGS) entry which is preliminary data.</text>
</comment>
<reference evidence="2 3" key="1">
    <citation type="submission" date="2021-06" db="EMBL/GenBank/DDBJ databases">
        <title>Description of novel taxa of the family Lachnospiraceae.</title>
        <authorList>
            <person name="Chaplin A.V."/>
            <person name="Sokolova S.R."/>
            <person name="Pikina A.P."/>
            <person name="Korzhanova M."/>
            <person name="Belova V."/>
            <person name="Korostin D."/>
            <person name="Efimov B.A."/>
        </authorList>
    </citation>
    <scope>NUCLEOTIDE SEQUENCE [LARGE SCALE GENOMIC DNA]</scope>
    <source>
        <strain evidence="2 3">ASD4241</strain>
    </source>
</reference>
<organism evidence="2 3">
    <name type="scientific">Diplocloster modestus</name>
    <dbReference type="NCBI Taxonomy" id="2850322"/>
    <lineage>
        <taxon>Bacteria</taxon>
        <taxon>Bacillati</taxon>
        <taxon>Bacillota</taxon>
        <taxon>Clostridia</taxon>
        <taxon>Lachnospirales</taxon>
        <taxon>Lachnospiraceae</taxon>
        <taxon>Diplocloster</taxon>
    </lineage>
</organism>
<feature type="region of interest" description="Disordered" evidence="1">
    <location>
        <begin position="33"/>
        <end position="60"/>
    </location>
</feature>
<protein>
    <submittedName>
        <fullName evidence="2">Uncharacterized protein</fullName>
    </submittedName>
</protein>
<evidence type="ECO:0000313" key="3">
    <source>
        <dbReference type="Proteomes" id="UP001314681"/>
    </source>
</evidence>
<dbReference type="EMBL" id="JAHQCX010000009">
    <property type="protein sequence ID" value="MBU9727152.1"/>
    <property type="molecule type" value="Genomic_DNA"/>
</dbReference>
<evidence type="ECO:0000313" key="2">
    <source>
        <dbReference type="EMBL" id="MBU9727152.1"/>
    </source>
</evidence>
<name>A0ABS6K9H7_9FIRM</name>
<keyword evidence="3" id="KW-1185">Reference proteome</keyword>
<dbReference type="Proteomes" id="UP001314681">
    <property type="component" value="Unassembled WGS sequence"/>
</dbReference>
<dbReference type="RefSeq" id="WP_158353887.1">
    <property type="nucleotide sequence ID" value="NZ_JAHQCX010000009.1"/>
</dbReference>
<feature type="compositionally biased region" description="Basic and acidic residues" evidence="1">
    <location>
        <begin position="44"/>
        <end position="54"/>
    </location>
</feature>